<evidence type="ECO:0000256" key="1">
    <source>
        <dbReference type="SAM" id="SignalP"/>
    </source>
</evidence>
<evidence type="ECO:0000259" key="2">
    <source>
        <dbReference type="Pfam" id="PF14478"/>
    </source>
</evidence>
<sequence length="126" mass="14189">MKKSLMIIVTLLATVVLASCAGGNQTQQPQEKTLRVSYQLKHENKALAKKTVTVKPGSNVLQGLKKAWHVKLEQQMVTEIKGHAQNPDLDEYWVYEVNGKEAKKGVTEQKLHNKDHVVFILKDISK</sequence>
<dbReference type="EMBL" id="BQXH01000012">
    <property type="protein sequence ID" value="GKS81722.1"/>
    <property type="molecule type" value="Genomic_DNA"/>
</dbReference>
<name>A0ABQ5JKD6_9LACO</name>
<evidence type="ECO:0000313" key="4">
    <source>
        <dbReference type="Proteomes" id="UP001055149"/>
    </source>
</evidence>
<feature type="domain" description="Transcobalamin-like C-terminal" evidence="2">
    <location>
        <begin position="57"/>
        <end position="121"/>
    </location>
</feature>
<feature type="signal peptide" evidence="1">
    <location>
        <begin position="1"/>
        <end position="18"/>
    </location>
</feature>
<dbReference type="RefSeq" id="WP_244055468.1">
    <property type="nucleotide sequence ID" value="NZ_BQXH01000012.1"/>
</dbReference>
<gene>
    <name evidence="3" type="ORF">LPAF129_14080</name>
</gene>
<protein>
    <recommendedName>
        <fullName evidence="2">Transcobalamin-like C-terminal domain-containing protein</fullName>
    </recommendedName>
</protein>
<keyword evidence="4" id="KW-1185">Reference proteome</keyword>
<accession>A0ABQ5JKD6</accession>
<feature type="chain" id="PRO_5046891705" description="Transcobalamin-like C-terminal domain-containing protein" evidence="1">
    <location>
        <begin position="19"/>
        <end position="126"/>
    </location>
</feature>
<dbReference type="InterPro" id="IPR027954">
    <property type="entry name" value="Transcobalamin-like_C"/>
</dbReference>
<dbReference type="Pfam" id="PF14478">
    <property type="entry name" value="DUF4430"/>
    <property type="match status" value="1"/>
</dbReference>
<reference evidence="3" key="1">
    <citation type="journal article" date="2022" name="Int. J. Syst. Evol. Microbiol.">
        <title>A novel species of lactic acid bacteria, Ligilactobacillus pabuli sp. nov., isolated from alfalfa silage.</title>
        <authorList>
            <person name="Tohno M."/>
            <person name="Tanizawa Y."/>
            <person name="Sawada H."/>
            <person name="Sakamoto M."/>
            <person name="Ohkuma M."/>
            <person name="Kobayashi H."/>
        </authorList>
    </citation>
    <scope>NUCLEOTIDE SEQUENCE</scope>
    <source>
        <strain evidence="3">AF129</strain>
    </source>
</reference>
<organism evidence="3 4">
    <name type="scientific">Ligilactobacillus pabuli</name>
    <dbReference type="NCBI Taxonomy" id="2886039"/>
    <lineage>
        <taxon>Bacteria</taxon>
        <taxon>Bacillati</taxon>
        <taxon>Bacillota</taxon>
        <taxon>Bacilli</taxon>
        <taxon>Lactobacillales</taxon>
        <taxon>Lactobacillaceae</taxon>
        <taxon>Ligilactobacillus</taxon>
    </lineage>
</organism>
<evidence type="ECO:0000313" key="3">
    <source>
        <dbReference type="EMBL" id="GKS81722.1"/>
    </source>
</evidence>
<comment type="caution">
    <text evidence="3">The sequence shown here is derived from an EMBL/GenBank/DDBJ whole genome shotgun (WGS) entry which is preliminary data.</text>
</comment>
<dbReference type="Proteomes" id="UP001055149">
    <property type="component" value="Unassembled WGS sequence"/>
</dbReference>
<proteinExistence type="predicted"/>
<dbReference type="PROSITE" id="PS51257">
    <property type="entry name" value="PROKAR_LIPOPROTEIN"/>
    <property type="match status" value="1"/>
</dbReference>
<keyword evidence="1" id="KW-0732">Signal</keyword>
<dbReference type="Gene3D" id="2.170.130.30">
    <property type="match status" value="1"/>
</dbReference>